<keyword evidence="1" id="KW-0732">Signal</keyword>
<sequence length="294" mass="29334">MNRPLRAVLGAAVVVLLTASTAAAGTAEIGATTEIDANAAPSPITLDGIVLQQAAGAGSYAVPAGGGVVTRFRHRAGAAGGPLTFKVYRPTGVTGQYVVVASETRTVAAGVVNAFAVRVPVRAGDVLGLSSASGLALAYGGGAGDVVAGSAGPGGGDPAVGTTVTTSGGGPGNRLDVAATVESDADGDGFGDDTQDQCATDPRLAGPCPTTQVTKRPAKVVRTAGTKARVKITFRGPAPSVRFTCAVDGGKAKPCTSPFKRSYGLGRHRVAIVATSQGVRQERPTLVTFRVKRR</sequence>
<feature type="chain" id="PRO_5026073566" description="Ig-like domain repeat protein" evidence="1">
    <location>
        <begin position="25"/>
        <end position="294"/>
    </location>
</feature>
<evidence type="ECO:0000256" key="1">
    <source>
        <dbReference type="SAM" id="SignalP"/>
    </source>
</evidence>
<keyword evidence="3" id="KW-1185">Reference proteome</keyword>
<feature type="signal peptide" evidence="1">
    <location>
        <begin position="1"/>
        <end position="24"/>
    </location>
</feature>
<dbReference type="EMBL" id="CP049257">
    <property type="protein sequence ID" value="QIG44376.1"/>
    <property type="molecule type" value="Genomic_DNA"/>
</dbReference>
<dbReference type="KEGG" id="nano:G5V58_17745"/>
<evidence type="ECO:0000313" key="3">
    <source>
        <dbReference type="Proteomes" id="UP000502996"/>
    </source>
</evidence>
<accession>A0A6G6WGN9</accession>
<dbReference type="RefSeq" id="WP_165235677.1">
    <property type="nucleotide sequence ID" value="NZ_CP049257.1"/>
</dbReference>
<evidence type="ECO:0000313" key="2">
    <source>
        <dbReference type="EMBL" id="QIG44376.1"/>
    </source>
</evidence>
<proteinExistence type="predicted"/>
<evidence type="ECO:0008006" key="4">
    <source>
        <dbReference type="Google" id="ProtNLM"/>
    </source>
</evidence>
<protein>
    <recommendedName>
        <fullName evidence="4">Ig-like domain repeat protein</fullName>
    </recommendedName>
</protein>
<dbReference type="AlphaFoldDB" id="A0A6G6WGN9"/>
<organism evidence="2 3">
    <name type="scientific">Nocardioides anomalus</name>
    <dbReference type="NCBI Taxonomy" id="2712223"/>
    <lineage>
        <taxon>Bacteria</taxon>
        <taxon>Bacillati</taxon>
        <taxon>Actinomycetota</taxon>
        <taxon>Actinomycetes</taxon>
        <taxon>Propionibacteriales</taxon>
        <taxon>Nocardioidaceae</taxon>
        <taxon>Nocardioides</taxon>
    </lineage>
</organism>
<name>A0A6G6WGN9_9ACTN</name>
<reference evidence="2 3" key="1">
    <citation type="submission" date="2020-02" db="EMBL/GenBank/DDBJ databases">
        <title>Full genome sequence of Nocardioides sp. R-3366.</title>
        <authorList>
            <person name="Im W.-T."/>
        </authorList>
    </citation>
    <scope>NUCLEOTIDE SEQUENCE [LARGE SCALE GENOMIC DNA]</scope>
    <source>
        <strain evidence="2 3">R-3366</strain>
    </source>
</reference>
<dbReference type="Proteomes" id="UP000502996">
    <property type="component" value="Chromosome"/>
</dbReference>
<gene>
    <name evidence="2" type="ORF">G5V58_17745</name>
</gene>